<organism evidence="2 3">
    <name type="scientific">Lactuca sativa</name>
    <name type="common">Garden lettuce</name>
    <dbReference type="NCBI Taxonomy" id="4236"/>
    <lineage>
        <taxon>Eukaryota</taxon>
        <taxon>Viridiplantae</taxon>
        <taxon>Streptophyta</taxon>
        <taxon>Embryophyta</taxon>
        <taxon>Tracheophyta</taxon>
        <taxon>Spermatophyta</taxon>
        <taxon>Magnoliopsida</taxon>
        <taxon>eudicotyledons</taxon>
        <taxon>Gunneridae</taxon>
        <taxon>Pentapetalae</taxon>
        <taxon>asterids</taxon>
        <taxon>campanulids</taxon>
        <taxon>Asterales</taxon>
        <taxon>Asteraceae</taxon>
        <taxon>Cichorioideae</taxon>
        <taxon>Cichorieae</taxon>
        <taxon>Lactucinae</taxon>
        <taxon>Lactuca</taxon>
    </lineage>
</organism>
<dbReference type="EMBL" id="NBSK02000007">
    <property type="protein sequence ID" value="KAJ0197279.1"/>
    <property type="molecule type" value="Genomic_DNA"/>
</dbReference>
<proteinExistence type="predicted"/>
<accession>A0A9R1V1P2</accession>
<comment type="caution">
    <text evidence="2">The sequence shown here is derived from an EMBL/GenBank/DDBJ whole genome shotgun (WGS) entry which is preliminary data.</text>
</comment>
<evidence type="ECO:0000313" key="2">
    <source>
        <dbReference type="EMBL" id="KAJ0197279.1"/>
    </source>
</evidence>
<dbReference type="AlphaFoldDB" id="A0A9R1V1P2"/>
<evidence type="ECO:0000256" key="1">
    <source>
        <dbReference type="SAM" id="MobiDB-lite"/>
    </source>
</evidence>
<dbReference type="Proteomes" id="UP000235145">
    <property type="component" value="Unassembled WGS sequence"/>
</dbReference>
<feature type="region of interest" description="Disordered" evidence="1">
    <location>
        <begin position="70"/>
        <end position="107"/>
    </location>
</feature>
<sequence length="107" mass="12607">MKLGMAFKVMELTWYTITAAADYKRYQGYRVCMHRYQFYTPTRIQRNSLAVGLARITTWLHTISNFTNPLPPTTRRMPGRPSVKRRRHASNHEDKYAHVSSKGRTMQ</sequence>
<evidence type="ECO:0000313" key="3">
    <source>
        <dbReference type="Proteomes" id="UP000235145"/>
    </source>
</evidence>
<name>A0A9R1V1P2_LACSA</name>
<gene>
    <name evidence="2" type="ORF">LSAT_V11C700366350</name>
</gene>
<reference evidence="2 3" key="1">
    <citation type="journal article" date="2017" name="Nat. Commun.">
        <title>Genome assembly with in vitro proximity ligation data and whole-genome triplication in lettuce.</title>
        <authorList>
            <person name="Reyes-Chin-Wo S."/>
            <person name="Wang Z."/>
            <person name="Yang X."/>
            <person name="Kozik A."/>
            <person name="Arikit S."/>
            <person name="Song C."/>
            <person name="Xia L."/>
            <person name="Froenicke L."/>
            <person name="Lavelle D.O."/>
            <person name="Truco M.J."/>
            <person name="Xia R."/>
            <person name="Zhu S."/>
            <person name="Xu C."/>
            <person name="Xu H."/>
            <person name="Xu X."/>
            <person name="Cox K."/>
            <person name="Korf I."/>
            <person name="Meyers B.C."/>
            <person name="Michelmore R.W."/>
        </authorList>
    </citation>
    <scope>NUCLEOTIDE SEQUENCE [LARGE SCALE GENOMIC DNA]</scope>
    <source>
        <strain evidence="3">cv. Salinas</strain>
        <tissue evidence="2">Seedlings</tissue>
    </source>
</reference>
<keyword evidence="3" id="KW-1185">Reference proteome</keyword>
<protein>
    <submittedName>
        <fullName evidence="2">Uncharacterized protein</fullName>
    </submittedName>
</protein>